<evidence type="ECO:0000256" key="4">
    <source>
        <dbReference type="SAM" id="MobiDB-lite"/>
    </source>
</evidence>
<dbReference type="GO" id="GO:0005730">
    <property type="term" value="C:nucleolus"/>
    <property type="evidence" value="ECO:0007669"/>
    <property type="project" value="TreeGrafter"/>
</dbReference>
<dbReference type="GO" id="GO:0042393">
    <property type="term" value="F:histone binding"/>
    <property type="evidence" value="ECO:0007669"/>
    <property type="project" value="TreeGrafter"/>
</dbReference>
<dbReference type="InterPro" id="IPR005343">
    <property type="entry name" value="Noc2"/>
</dbReference>
<dbReference type="GO" id="GO:0005654">
    <property type="term" value="C:nucleoplasm"/>
    <property type="evidence" value="ECO:0007669"/>
    <property type="project" value="TreeGrafter"/>
</dbReference>
<evidence type="ECO:0000313" key="6">
    <source>
        <dbReference type="Proteomes" id="UP000050761"/>
    </source>
</evidence>
<name>A0A183GKD8_HELPZ</name>
<keyword evidence="6" id="KW-1185">Reference proteome</keyword>
<dbReference type="GO" id="GO:0000122">
    <property type="term" value="P:negative regulation of transcription by RNA polymerase II"/>
    <property type="evidence" value="ECO:0007669"/>
    <property type="project" value="TreeGrafter"/>
</dbReference>
<accession>A0A183GKD8</accession>
<feature type="region of interest" description="Disordered" evidence="4">
    <location>
        <begin position="79"/>
        <end position="114"/>
    </location>
</feature>
<dbReference type="OrthoDB" id="10266662at2759"/>
<protein>
    <submittedName>
        <fullName evidence="7">Nucleolar complex protein 2 homolog</fullName>
    </submittedName>
</protein>
<dbReference type="WBParaSite" id="HPBE_0002315801-mRNA-1">
    <property type="protein sequence ID" value="HPBE_0002315801-mRNA-1"/>
    <property type="gene ID" value="HPBE_0002315801"/>
</dbReference>
<dbReference type="GO" id="GO:0042273">
    <property type="term" value="P:ribosomal large subunit biogenesis"/>
    <property type="evidence" value="ECO:0007669"/>
    <property type="project" value="TreeGrafter"/>
</dbReference>
<dbReference type="GO" id="GO:0003714">
    <property type="term" value="F:transcription corepressor activity"/>
    <property type="evidence" value="ECO:0007669"/>
    <property type="project" value="TreeGrafter"/>
</dbReference>
<dbReference type="GO" id="GO:0030690">
    <property type="term" value="C:Noc1p-Noc2p complex"/>
    <property type="evidence" value="ECO:0007669"/>
    <property type="project" value="TreeGrafter"/>
</dbReference>
<organism evidence="6 7">
    <name type="scientific">Heligmosomoides polygyrus</name>
    <name type="common">Parasitic roundworm</name>
    <dbReference type="NCBI Taxonomy" id="6339"/>
    <lineage>
        <taxon>Eukaryota</taxon>
        <taxon>Metazoa</taxon>
        <taxon>Ecdysozoa</taxon>
        <taxon>Nematoda</taxon>
        <taxon>Chromadorea</taxon>
        <taxon>Rhabditida</taxon>
        <taxon>Rhabditina</taxon>
        <taxon>Rhabditomorpha</taxon>
        <taxon>Strongyloidea</taxon>
        <taxon>Heligmosomidae</taxon>
        <taxon>Heligmosomoides</taxon>
    </lineage>
</organism>
<sequence length="323" mass="36911">MVPTPAHFLPSTFDPYWCLLAGFPVLAPPPASEDGNVGEAAGSEKAGVKHLRNLQKLKESDPEFYKFLQEQDADLLEFHASDEEDEEVDGEKEYDEGDEEERKEGVSKLVSSRIPKAKKDSSGRMIFDGRMLDYLHSTLDPEHPSKQRIQLEDIRFAVEAFSACVSRVGADMDMPKYIINEQAEVKDELEAPEASNLKLKLLRKYQSPVKQYLSSLLKFANEVQTPDVIISTLRAIRHITDLFAHFKKITKSLIKVLVRIWSRKTLDCRVGAYVCMVQLVRSHPEHFISLYKNCYLGFVANSRDVSSESWPLLHFMHRFAYIE</sequence>
<comment type="similarity">
    <text evidence="2">Belongs to the NOC2 family.</text>
</comment>
<reference evidence="7" key="2">
    <citation type="submission" date="2019-09" db="UniProtKB">
        <authorList>
            <consortium name="WormBaseParasite"/>
        </authorList>
    </citation>
    <scope>IDENTIFICATION</scope>
</reference>
<evidence type="ECO:0000313" key="7">
    <source>
        <dbReference type="WBParaSite" id="HPBE_0002315801-mRNA-1"/>
    </source>
</evidence>
<dbReference type="PANTHER" id="PTHR12687">
    <property type="entry name" value="NUCLEOLAR COMPLEX 2 AND RAD4-RELATED"/>
    <property type="match status" value="1"/>
</dbReference>
<dbReference type="GO" id="GO:0030691">
    <property type="term" value="C:Noc2p-Noc3p complex"/>
    <property type="evidence" value="ECO:0007669"/>
    <property type="project" value="TreeGrafter"/>
</dbReference>
<dbReference type="InterPro" id="IPR016024">
    <property type="entry name" value="ARM-type_fold"/>
</dbReference>
<evidence type="ECO:0000256" key="3">
    <source>
        <dbReference type="ARBA" id="ARBA00023242"/>
    </source>
</evidence>
<dbReference type="Proteomes" id="UP000050761">
    <property type="component" value="Unassembled WGS sequence"/>
</dbReference>
<evidence type="ECO:0000313" key="5">
    <source>
        <dbReference type="EMBL" id="VDP36965.1"/>
    </source>
</evidence>
<gene>
    <name evidence="5" type="ORF">HPBE_LOCUS23157</name>
</gene>
<proteinExistence type="inferred from homology"/>
<feature type="compositionally biased region" description="Acidic residues" evidence="4">
    <location>
        <begin position="82"/>
        <end position="99"/>
    </location>
</feature>
<comment type="subcellular location">
    <subcellularLocation>
        <location evidence="1">Nucleus</location>
    </subcellularLocation>
</comment>
<dbReference type="EMBL" id="UZAH01034738">
    <property type="protein sequence ID" value="VDP36965.1"/>
    <property type="molecule type" value="Genomic_DNA"/>
</dbReference>
<dbReference type="AlphaFoldDB" id="A0A183GKD8"/>
<evidence type="ECO:0000256" key="1">
    <source>
        <dbReference type="ARBA" id="ARBA00004123"/>
    </source>
</evidence>
<reference evidence="5 6" key="1">
    <citation type="submission" date="2018-11" db="EMBL/GenBank/DDBJ databases">
        <authorList>
            <consortium name="Pathogen Informatics"/>
        </authorList>
    </citation>
    <scope>NUCLEOTIDE SEQUENCE [LARGE SCALE GENOMIC DNA]</scope>
</reference>
<keyword evidence="3" id="KW-0539">Nucleus</keyword>
<dbReference type="SUPFAM" id="SSF48371">
    <property type="entry name" value="ARM repeat"/>
    <property type="match status" value="1"/>
</dbReference>
<evidence type="ECO:0000256" key="2">
    <source>
        <dbReference type="ARBA" id="ARBA00005907"/>
    </source>
</evidence>
<dbReference type="PANTHER" id="PTHR12687:SF4">
    <property type="entry name" value="NUCLEOLAR COMPLEX PROTEIN 2 HOMOLOG"/>
    <property type="match status" value="1"/>
</dbReference>
<accession>A0A3P8DY65</accession>